<feature type="compositionally biased region" description="Gly residues" evidence="1">
    <location>
        <begin position="399"/>
        <end position="412"/>
    </location>
</feature>
<feature type="compositionally biased region" description="Gly residues" evidence="1">
    <location>
        <begin position="333"/>
        <end position="375"/>
    </location>
</feature>
<evidence type="ECO:0008006" key="4">
    <source>
        <dbReference type="Google" id="ProtNLM"/>
    </source>
</evidence>
<evidence type="ECO:0000313" key="3">
    <source>
        <dbReference type="Proteomes" id="UP001500689"/>
    </source>
</evidence>
<feature type="region of interest" description="Disordered" evidence="1">
    <location>
        <begin position="214"/>
        <end position="488"/>
    </location>
</feature>
<feature type="compositionally biased region" description="Basic and acidic residues" evidence="1">
    <location>
        <begin position="454"/>
        <end position="470"/>
    </location>
</feature>
<dbReference type="EMBL" id="BAAAZN010000011">
    <property type="protein sequence ID" value="GAA3561785.1"/>
    <property type="molecule type" value="Genomic_DNA"/>
</dbReference>
<dbReference type="InterPro" id="IPR036689">
    <property type="entry name" value="ESAT-6-like_sf"/>
</dbReference>
<feature type="compositionally biased region" description="Low complexity" evidence="1">
    <location>
        <begin position="242"/>
        <end position="258"/>
    </location>
</feature>
<name>A0ABP6X6I4_9PSEU</name>
<feature type="compositionally biased region" description="Acidic residues" evidence="1">
    <location>
        <begin position="428"/>
        <end position="440"/>
    </location>
</feature>
<comment type="caution">
    <text evidence="2">The sequence shown here is derived from an EMBL/GenBank/DDBJ whole genome shotgun (WGS) entry which is preliminary data.</text>
</comment>
<evidence type="ECO:0000256" key="1">
    <source>
        <dbReference type="SAM" id="MobiDB-lite"/>
    </source>
</evidence>
<dbReference type="RefSeq" id="WP_344864229.1">
    <property type="nucleotide sequence ID" value="NZ_BAAAZN010000011.1"/>
</dbReference>
<feature type="compositionally biased region" description="Low complexity" evidence="1">
    <location>
        <begin position="471"/>
        <end position="488"/>
    </location>
</feature>
<sequence>MGFFDFVGEGAKWINDRIDDADQWVDQRLNDAGQWFSDLYHGNLGDQAVPAPVIVQKVQQGQGTTSWHDGSATVQKVANAQHQVSDDAQQLSTALESMWTGAAADAAQSRVRPLSDASTTAAQAYSGNGQKLVDSAHGFDEMKTALQQMPSTPPHKNLLDEAAWWTTDTEQKIKDYNAIAQQNVDRYKTYAHQAQSNAQSLNNNYGQVSGFDGGNIIVGTGQPGTGKQESKTSHGTSRTEAGGKSDQQTSTGSSSPTLSPQPPARVPLTSSGVGTVPPGHQPGGPGDGTTTSGWTPPAVNPVSGPSGAPSWMPPSSLPVGGPNSGGSAWSPGLVGGFGPNGGLTGGEPGGSGSGSGAGAGGRGGGASRLGAGSGAGAAEETMGRGQGGASARGPAGSRGASGMGGMGAAGKGGKGEDDKDHRRKYGVEDDSAFDITDDDDGRLRDPHTGLPPHAPDHRRLRHADDDHRQAAADAAAGVPRALARRGLG</sequence>
<feature type="compositionally biased region" description="Low complexity" evidence="1">
    <location>
        <begin position="288"/>
        <end position="297"/>
    </location>
</feature>
<evidence type="ECO:0000313" key="2">
    <source>
        <dbReference type="EMBL" id="GAA3561785.1"/>
    </source>
</evidence>
<organism evidence="2 3">
    <name type="scientific">Amycolatopsis ultiminotia</name>
    <dbReference type="NCBI Taxonomy" id="543629"/>
    <lineage>
        <taxon>Bacteria</taxon>
        <taxon>Bacillati</taxon>
        <taxon>Actinomycetota</taxon>
        <taxon>Actinomycetes</taxon>
        <taxon>Pseudonocardiales</taxon>
        <taxon>Pseudonocardiaceae</taxon>
        <taxon>Amycolatopsis</taxon>
    </lineage>
</organism>
<dbReference type="SUPFAM" id="SSF140453">
    <property type="entry name" value="EsxAB dimer-like"/>
    <property type="match status" value="1"/>
</dbReference>
<gene>
    <name evidence="2" type="ORF">GCM10022222_51960</name>
</gene>
<keyword evidence="3" id="KW-1185">Reference proteome</keyword>
<protein>
    <recommendedName>
        <fullName evidence="4">PPE family protein</fullName>
    </recommendedName>
</protein>
<dbReference type="Gene3D" id="1.20.1260.20">
    <property type="entry name" value="PPE superfamily"/>
    <property type="match status" value="1"/>
</dbReference>
<dbReference type="Proteomes" id="UP001500689">
    <property type="component" value="Unassembled WGS sequence"/>
</dbReference>
<dbReference type="InterPro" id="IPR038332">
    <property type="entry name" value="PPE_sf"/>
</dbReference>
<proteinExistence type="predicted"/>
<accession>A0ABP6X6I4</accession>
<reference evidence="3" key="1">
    <citation type="journal article" date="2019" name="Int. J. Syst. Evol. Microbiol.">
        <title>The Global Catalogue of Microorganisms (GCM) 10K type strain sequencing project: providing services to taxonomists for standard genome sequencing and annotation.</title>
        <authorList>
            <consortium name="The Broad Institute Genomics Platform"/>
            <consortium name="The Broad Institute Genome Sequencing Center for Infectious Disease"/>
            <person name="Wu L."/>
            <person name="Ma J."/>
        </authorList>
    </citation>
    <scope>NUCLEOTIDE SEQUENCE [LARGE SCALE GENOMIC DNA]</scope>
    <source>
        <strain evidence="3">JCM 16898</strain>
    </source>
</reference>